<evidence type="ECO:0000313" key="1">
    <source>
        <dbReference type="EMBL" id="TDD97726.1"/>
    </source>
</evidence>
<keyword evidence="2" id="KW-1185">Reference proteome</keyword>
<organism evidence="1 2">
    <name type="scientific">Actinomadura rubrisoli</name>
    <dbReference type="NCBI Taxonomy" id="2530368"/>
    <lineage>
        <taxon>Bacteria</taxon>
        <taxon>Bacillati</taxon>
        <taxon>Actinomycetota</taxon>
        <taxon>Actinomycetes</taxon>
        <taxon>Streptosporangiales</taxon>
        <taxon>Thermomonosporaceae</taxon>
        <taxon>Actinomadura</taxon>
    </lineage>
</organism>
<dbReference type="Proteomes" id="UP000294513">
    <property type="component" value="Unassembled WGS sequence"/>
</dbReference>
<dbReference type="EMBL" id="SMKU01000002">
    <property type="protein sequence ID" value="TDD97726.1"/>
    <property type="molecule type" value="Genomic_DNA"/>
</dbReference>
<gene>
    <name evidence="1" type="ORF">E1298_01430</name>
</gene>
<dbReference type="RefSeq" id="WP_131888886.1">
    <property type="nucleotide sequence ID" value="NZ_SMKU01000002.1"/>
</dbReference>
<dbReference type="AlphaFoldDB" id="A0A4R5CFI2"/>
<accession>A0A4R5CFI2</accession>
<sequence length="230" mass="24535">MTTDTTFKPGQALTSYGPIQLANRLGLTQWQVARARTDGLIPAPSGAGRWPAAAVDEVAERADAIRTAVGSVPNVGANRAEDYLAERFCMPVPGGTAAELATMGLLPVVGDYKGHTLYCGRTLEAFADRAALEDAAVRGRLLTRVEAARHLTIRDCDFAHLVRAGLVTPRERRLGPFQSRRARPTVPLYRAGDLDALSALDDIDWAAVRATPAGSHSPLAKLPTAKEATL</sequence>
<proteinExistence type="predicted"/>
<name>A0A4R5CFI2_9ACTN</name>
<dbReference type="OrthoDB" id="3467309at2"/>
<protein>
    <submittedName>
        <fullName evidence="1">Uncharacterized protein</fullName>
    </submittedName>
</protein>
<comment type="caution">
    <text evidence="1">The sequence shown here is derived from an EMBL/GenBank/DDBJ whole genome shotgun (WGS) entry which is preliminary data.</text>
</comment>
<reference evidence="1 2" key="1">
    <citation type="submission" date="2019-03" db="EMBL/GenBank/DDBJ databases">
        <title>Draft genome sequences of novel Actinobacteria.</title>
        <authorList>
            <person name="Sahin N."/>
            <person name="Ay H."/>
            <person name="Saygin H."/>
        </authorList>
    </citation>
    <scope>NUCLEOTIDE SEQUENCE [LARGE SCALE GENOMIC DNA]</scope>
    <source>
        <strain evidence="1 2">H3C3</strain>
    </source>
</reference>
<evidence type="ECO:0000313" key="2">
    <source>
        <dbReference type="Proteomes" id="UP000294513"/>
    </source>
</evidence>